<name>A0AA97LZ33_9ACTN</name>
<dbReference type="SUPFAM" id="SSF53474">
    <property type="entry name" value="alpha/beta-Hydrolases"/>
    <property type="match status" value="1"/>
</dbReference>
<dbReference type="PANTHER" id="PTHR11487:SF0">
    <property type="entry name" value="S-ACYL FATTY ACID SYNTHASE THIOESTERASE, MEDIUM CHAIN"/>
    <property type="match status" value="1"/>
</dbReference>
<accession>A0AA97LZ33</accession>
<dbReference type="InterPro" id="IPR029058">
    <property type="entry name" value="AB_hydrolase_fold"/>
</dbReference>
<dbReference type="InterPro" id="IPR012223">
    <property type="entry name" value="TEII"/>
</dbReference>
<dbReference type="PANTHER" id="PTHR11487">
    <property type="entry name" value="THIOESTERASE"/>
    <property type="match status" value="1"/>
</dbReference>
<dbReference type="AlphaFoldDB" id="A0AA97LZ33"/>
<sequence length="262" mass="28508">MTAATSPHPWLRRFRPAPHARLRLVCLPHAGGGAGAYRSWAALLPSGVDLLCAQYPGREDRFTDPPVDDMSALVGAVADGLEPLLDRPYAVFGHSMGSAVGYELARELRGRGHAEPVRLFASGRRAPADAPGGRVHQADDDALVAELVRLGGTEREVLDDPGLRAAVLGYVRNDYRLIERYRPLSGPPLDCPVSVFVGDRDPEVDAVSARRWDTATTGRVDVQEFPGDHFYLTARRREVVRALLRRLDPALAAAQGPWPSTP</sequence>
<dbReference type="EMBL" id="CP063196">
    <property type="protein sequence ID" value="UOE20658.1"/>
    <property type="molecule type" value="Genomic_DNA"/>
</dbReference>
<gene>
    <name evidence="3" type="ORF">NI17_005450</name>
</gene>
<dbReference type="Proteomes" id="UP000265719">
    <property type="component" value="Chromosome"/>
</dbReference>
<dbReference type="InterPro" id="IPR001031">
    <property type="entry name" value="Thioesterase"/>
</dbReference>
<evidence type="ECO:0000313" key="3">
    <source>
        <dbReference type="EMBL" id="UOE20658.1"/>
    </source>
</evidence>
<comment type="similarity">
    <text evidence="1">Belongs to the thioesterase family.</text>
</comment>
<dbReference type="Gene3D" id="3.40.50.1820">
    <property type="entry name" value="alpha/beta hydrolase"/>
    <property type="match status" value="1"/>
</dbReference>
<keyword evidence="4" id="KW-1185">Reference proteome</keyword>
<dbReference type="RefSeq" id="WP_068692058.1">
    <property type="nucleotide sequence ID" value="NZ_CP063196.1"/>
</dbReference>
<proteinExistence type="inferred from homology"/>
<evidence type="ECO:0000256" key="1">
    <source>
        <dbReference type="ARBA" id="ARBA00007169"/>
    </source>
</evidence>
<dbReference type="Pfam" id="PF00975">
    <property type="entry name" value="Thioesterase"/>
    <property type="match status" value="1"/>
</dbReference>
<organism evidence="3 4">
    <name type="scientific">Thermobifida halotolerans</name>
    <dbReference type="NCBI Taxonomy" id="483545"/>
    <lineage>
        <taxon>Bacteria</taxon>
        <taxon>Bacillati</taxon>
        <taxon>Actinomycetota</taxon>
        <taxon>Actinomycetes</taxon>
        <taxon>Streptosporangiales</taxon>
        <taxon>Nocardiopsidaceae</taxon>
        <taxon>Thermobifida</taxon>
    </lineage>
</organism>
<reference evidence="3" key="1">
    <citation type="submission" date="2020-10" db="EMBL/GenBank/DDBJ databases">
        <title>De novo genome project of the cellulose decomposer Thermobifida halotolerans type strain.</title>
        <authorList>
            <person name="Nagy I."/>
            <person name="Horvath B."/>
            <person name="Kukolya J."/>
            <person name="Nagy I."/>
            <person name="Orsini M."/>
        </authorList>
    </citation>
    <scope>NUCLEOTIDE SEQUENCE</scope>
    <source>
        <strain evidence="3">DSM 44931</strain>
    </source>
</reference>
<evidence type="ECO:0000259" key="2">
    <source>
        <dbReference type="Pfam" id="PF00975"/>
    </source>
</evidence>
<feature type="domain" description="Thioesterase" evidence="2">
    <location>
        <begin position="23"/>
        <end position="244"/>
    </location>
</feature>
<protein>
    <submittedName>
        <fullName evidence="3">Thioesterase</fullName>
    </submittedName>
</protein>
<dbReference type="GO" id="GO:0008610">
    <property type="term" value="P:lipid biosynthetic process"/>
    <property type="evidence" value="ECO:0007669"/>
    <property type="project" value="TreeGrafter"/>
</dbReference>
<dbReference type="KEGG" id="thao:NI17_005450"/>
<evidence type="ECO:0000313" key="4">
    <source>
        <dbReference type="Proteomes" id="UP000265719"/>
    </source>
</evidence>